<comment type="caution">
    <text evidence="1">The sequence shown here is derived from an EMBL/GenBank/DDBJ whole genome shotgun (WGS) entry which is preliminary data.</text>
</comment>
<name>A0AAW9QQ41_9CHRO</name>
<protein>
    <recommendedName>
        <fullName evidence="3">Transposase</fullName>
    </recommendedName>
</protein>
<dbReference type="Proteomes" id="UP001328733">
    <property type="component" value="Unassembled WGS sequence"/>
</dbReference>
<organism evidence="1 2">
    <name type="scientific">Pannus brasiliensis CCIBt3594</name>
    <dbReference type="NCBI Taxonomy" id="1427578"/>
    <lineage>
        <taxon>Bacteria</taxon>
        <taxon>Bacillati</taxon>
        <taxon>Cyanobacteriota</taxon>
        <taxon>Cyanophyceae</taxon>
        <taxon>Oscillatoriophycideae</taxon>
        <taxon>Chroococcales</taxon>
        <taxon>Microcystaceae</taxon>
        <taxon>Pannus</taxon>
    </lineage>
</organism>
<evidence type="ECO:0008006" key="3">
    <source>
        <dbReference type="Google" id="ProtNLM"/>
    </source>
</evidence>
<gene>
    <name evidence="1" type="ORF">V0288_22375</name>
</gene>
<proteinExistence type="predicted"/>
<dbReference type="AlphaFoldDB" id="A0AAW9QQ41"/>
<reference evidence="1 2" key="1">
    <citation type="submission" date="2024-01" db="EMBL/GenBank/DDBJ databases">
        <title>Genomic insights into the taxonomy and metabolism of the cyanobacterium Pannus brasiliensis CCIBt3594.</title>
        <authorList>
            <person name="Machado M."/>
            <person name="Botero N.B."/>
            <person name="Andreote A.P.D."/>
            <person name="Feitosa A.M.T."/>
            <person name="Popin R."/>
            <person name="Sivonen K."/>
            <person name="Fiore M.F."/>
        </authorList>
    </citation>
    <scope>NUCLEOTIDE SEQUENCE [LARGE SCALE GENOMIC DNA]</scope>
    <source>
        <strain evidence="1 2">CCIBt3594</strain>
    </source>
</reference>
<accession>A0AAW9QQ41</accession>
<sequence>MNTTLVAIDIGNDVSIAVTMTREEFERFPPNTNAEDFYNSCKIHKITPDIEGLTKLLELGDLYIFEPTGNYSQLWHNNLLKAGKEVRLLSHDQAPVIRKTCRWNYKDDEHDAVAIAYYGWMNLNNPRAFNRTRKPDLHAAYLKILEKERINKELRVSKNRGRNLLHTEFPEGKDSKSGRSDKNATIWGFIAGEDIPKRSKTLWKNRLAKSIGTACERGFSEELKRHAAKIWQLETERGKLKHEFEILLTRPEYQWCKPVFDKFEFGTFDRVIALCQFDPFGQFLTEDLKELRLEKKRRKGKAGKYITKRVGYNRFHSLLGKAVKPWSSGDKEGHIVTGSSIARSHLHLWANRNVVMLNRTKNPIFQELRKKYEEDISNSNALLEKLLKFSLTDLNDLKNLLKQTPAGETLLDLIEDAVKAKKDPLGSIKSRGKQRLGNWARARISDRAVKMLFKELIGAYRRALADPNT</sequence>
<evidence type="ECO:0000313" key="2">
    <source>
        <dbReference type="Proteomes" id="UP001328733"/>
    </source>
</evidence>
<dbReference type="EMBL" id="JBAFSM010000064">
    <property type="protein sequence ID" value="MEG3439890.1"/>
    <property type="molecule type" value="Genomic_DNA"/>
</dbReference>
<keyword evidence="2" id="KW-1185">Reference proteome</keyword>
<dbReference type="RefSeq" id="WP_332867363.1">
    <property type="nucleotide sequence ID" value="NZ_JBAFSM010000064.1"/>
</dbReference>
<evidence type="ECO:0000313" key="1">
    <source>
        <dbReference type="EMBL" id="MEG3439890.1"/>
    </source>
</evidence>